<feature type="region of interest" description="Disordered" evidence="1">
    <location>
        <begin position="296"/>
        <end position="315"/>
    </location>
</feature>
<comment type="caution">
    <text evidence="2">The sequence shown here is derived from an EMBL/GenBank/DDBJ whole genome shotgun (WGS) entry which is preliminary data.</text>
</comment>
<dbReference type="EMBL" id="AZBU02000006">
    <property type="protein sequence ID" value="TKR71732.1"/>
    <property type="molecule type" value="Genomic_DNA"/>
</dbReference>
<organism evidence="2 3">
    <name type="scientific">Steinernema carpocapsae</name>
    <name type="common">Entomopathogenic nematode</name>
    <dbReference type="NCBI Taxonomy" id="34508"/>
    <lineage>
        <taxon>Eukaryota</taxon>
        <taxon>Metazoa</taxon>
        <taxon>Ecdysozoa</taxon>
        <taxon>Nematoda</taxon>
        <taxon>Chromadorea</taxon>
        <taxon>Rhabditida</taxon>
        <taxon>Tylenchina</taxon>
        <taxon>Panagrolaimomorpha</taxon>
        <taxon>Strongyloidoidea</taxon>
        <taxon>Steinernematidae</taxon>
        <taxon>Steinernema</taxon>
    </lineage>
</organism>
<proteinExistence type="predicted"/>
<reference evidence="2 3" key="1">
    <citation type="journal article" date="2015" name="Genome Biol.">
        <title>Comparative genomics of Steinernema reveals deeply conserved gene regulatory networks.</title>
        <authorList>
            <person name="Dillman A.R."/>
            <person name="Macchietto M."/>
            <person name="Porter C.F."/>
            <person name="Rogers A."/>
            <person name="Williams B."/>
            <person name="Antoshechkin I."/>
            <person name="Lee M.M."/>
            <person name="Goodwin Z."/>
            <person name="Lu X."/>
            <person name="Lewis E.E."/>
            <person name="Goodrich-Blair H."/>
            <person name="Stock S.P."/>
            <person name="Adams B.J."/>
            <person name="Sternberg P.W."/>
            <person name="Mortazavi A."/>
        </authorList>
    </citation>
    <scope>NUCLEOTIDE SEQUENCE [LARGE SCALE GENOMIC DNA]</scope>
    <source>
        <strain evidence="2 3">ALL</strain>
    </source>
</reference>
<name>A0A4U5MQK7_STECR</name>
<keyword evidence="3" id="KW-1185">Reference proteome</keyword>
<evidence type="ECO:0000313" key="3">
    <source>
        <dbReference type="Proteomes" id="UP000298663"/>
    </source>
</evidence>
<evidence type="ECO:0000313" key="2">
    <source>
        <dbReference type="EMBL" id="TKR71732.1"/>
    </source>
</evidence>
<protein>
    <submittedName>
        <fullName evidence="2">Uncharacterized protein</fullName>
    </submittedName>
</protein>
<dbReference type="Proteomes" id="UP000298663">
    <property type="component" value="Unassembled WGS sequence"/>
</dbReference>
<dbReference type="AlphaFoldDB" id="A0A4U5MQK7"/>
<sequence>MCDTIKWVLQFHSNVEATNAISHVTNFEGRKVERLLRVAVPLGDPAAPDFQRIAEFLFVLVQQNSIGQIEVESLQRLLIARLVDREKLLCRGQIHWLRSGDDSELVLGLDWVIGGFEALQNPFLLLEENIAQIKVNFLNIQGDSFVKDVDVNVGLIRSDEVGHLQVGGLDFEAGDGHSGGRNGGRGAHGRRHLEAVWYALEVFLKPLYAKRSNAKGSVCISLCRTDANTDTNFCITIAAYSDPRKMRYNSIASAKPSKIENIFPKHGQPVHNPEKTTEYGASNVLQNCLKIKIHKSSPNLPKFQPKKASKTSYKS</sequence>
<gene>
    <name evidence="2" type="ORF">L596_019281</name>
</gene>
<reference evidence="2 3" key="2">
    <citation type="journal article" date="2019" name="G3 (Bethesda)">
        <title>Hybrid Assembly of the Genome of the Entomopathogenic Nematode Steinernema carpocapsae Identifies the X-Chromosome.</title>
        <authorList>
            <person name="Serra L."/>
            <person name="Macchietto M."/>
            <person name="Macias-Munoz A."/>
            <person name="McGill C.J."/>
            <person name="Rodriguez I.M."/>
            <person name="Rodriguez B."/>
            <person name="Murad R."/>
            <person name="Mortazavi A."/>
        </authorList>
    </citation>
    <scope>NUCLEOTIDE SEQUENCE [LARGE SCALE GENOMIC DNA]</scope>
    <source>
        <strain evidence="2 3">ALL</strain>
    </source>
</reference>
<evidence type="ECO:0000256" key="1">
    <source>
        <dbReference type="SAM" id="MobiDB-lite"/>
    </source>
</evidence>
<accession>A0A4U5MQK7</accession>